<dbReference type="RefSeq" id="WP_012860381.1">
    <property type="nucleotide sequence ID" value="NC_013517.1"/>
</dbReference>
<gene>
    <name evidence="1" type="ordered locus">Sterm_0917</name>
</gene>
<dbReference type="HOGENOM" id="CLU_1089460_0_0_0"/>
<reference evidence="1 2" key="2">
    <citation type="journal article" date="2010" name="Stand. Genomic Sci.">
        <title>Complete genome sequence of Sebaldella termitidis type strain (NCTC 11300).</title>
        <authorList>
            <person name="Harmon-Smith M."/>
            <person name="Celia L."/>
            <person name="Chertkov O."/>
            <person name="Lapidus A."/>
            <person name="Copeland A."/>
            <person name="Glavina Del Rio T."/>
            <person name="Nolan M."/>
            <person name="Lucas S."/>
            <person name="Tice H."/>
            <person name="Cheng J.F."/>
            <person name="Han C."/>
            <person name="Detter J.C."/>
            <person name="Bruce D."/>
            <person name="Goodwin L."/>
            <person name="Pitluck S."/>
            <person name="Pati A."/>
            <person name="Liolios K."/>
            <person name="Ivanova N."/>
            <person name="Mavromatis K."/>
            <person name="Mikhailova N."/>
            <person name="Chen A."/>
            <person name="Palaniappan K."/>
            <person name="Land M."/>
            <person name="Hauser L."/>
            <person name="Chang Y.J."/>
            <person name="Jeffries C.D."/>
            <person name="Brettin T."/>
            <person name="Goker M."/>
            <person name="Beck B."/>
            <person name="Bristow J."/>
            <person name="Eisen J.A."/>
            <person name="Markowitz V."/>
            <person name="Hugenholtz P."/>
            <person name="Kyrpides N.C."/>
            <person name="Klenk H.P."/>
            <person name="Chen F."/>
        </authorList>
    </citation>
    <scope>NUCLEOTIDE SEQUENCE [LARGE SCALE GENOMIC DNA]</scope>
    <source>
        <strain evidence="2">ATCC 33386 / NCTC 11300</strain>
    </source>
</reference>
<dbReference type="KEGG" id="str:Sterm_0917"/>
<accession>D1AR97</accession>
<name>D1AR97_SEBTE</name>
<dbReference type="eggNOG" id="ENOG5033YKB">
    <property type="taxonomic scope" value="Bacteria"/>
</dbReference>
<keyword evidence="2" id="KW-1185">Reference proteome</keyword>
<organism evidence="1 2">
    <name type="scientific">Sebaldella termitidis (strain ATCC 33386 / NCTC 11300)</name>
    <dbReference type="NCBI Taxonomy" id="526218"/>
    <lineage>
        <taxon>Bacteria</taxon>
        <taxon>Fusobacteriati</taxon>
        <taxon>Fusobacteriota</taxon>
        <taxon>Fusobacteriia</taxon>
        <taxon>Fusobacteriales</taxon>
        <taxon>Leptotrichiaceae</taxon>
        <taxon>Sebaldella</taxon>
    </lineage>
</organism>
<evidence type="ECO:0000313" key="2">
    <source>
        <dbReference type="Proteomes" id="UP000000845"/>
    </source>
</evidence>
<dbReference type="EMBL" id="CP001739">
    <property type="protein sequence ID" value="ACZ07785.1"/>
    <property type="molecule type" value="Genomic_DNA"/>
</dbReference>
<dbReference type="STRING" id="526218.Sterm_0917"/>
<dbReference type="Proteomes" id="UP000000845">
    <property type="component" value="Chromosome"/>
</dbReference>
<dbReference type="AlphaFoldDB" id="D1AR97"/>
<protein>
    <submittedName>
        <fullName evidence="1">Uncharacterized protein</fullName>
    </submittedName>
</protein>
<sequence>MSNNFIKRSGKLSDNSDLKLSDTIKIKILASDSEFSILAKLNTFLNLGIIFQSTSSVCMSYYIDAKTRASPLNMFSLTEFLNLPYKRLVDIARGSIANINTNQDFLCFYGYDAIGRGDLYTYASKIKNYLISNVQYAIKNNVPKKDILKFYNYQKIPEIIRNKKSPADNDFYFAVGDGNYLYGQVHTLNERKREFQILYVLYDEYNWDDNVTYFIKVEPKEGPYYLVLETAAFKKLEKSGLAKPFLQFFIDTYTVSY</sequence>
<reference evidence="2" key="1">
    <citation type="submission" date="2009-09" db="EMBL/GenBank/DDBJ databases">
        <title>The complete chromosome of Sebaldella termitidis ATCC 33386.</title>
        <authorList>
            <consortium name="US DOE Joint Genome Institute (JGI-PGF)"/>
            <person name="Lucas S."/>
            <person name="Copeland A."/>
            <person name="Lapidus A."/>
            <person name="Glavina del Rio T."/>
            <person name="Dalin E."/>
            <person name="Tice H."/>
            <person name="Bruce D."/>
            <person name="Goodwin L."/>
            <person name="Pitluck S."/>
            <person name="Kyrpides N."/>
            <person name="Mavromatis K."/>
            <person name="Ivanova N."/>
            <person name="Mikhailova N."/>
            <person name="Sims D."/>
            <person name="Meincke L."/>
            <person name="Brettin T."/>
            <person name="Detter J.C."/>
            <person name="Han C."/>
            <person name="Larimer F."/>
            <person name="Land M."/>
            <person name="Hauser L."/>
            <person name="Markowitz V."/>
            <person name="Cheng J.F."/>
            <person name="Hugenholtz P."/>
            <person name="Woyke T."/>
            <person name="Wu D."/>
            <person name="Eisen J.A."/>
        </authorList>
    </citation>
    <scope>NUCLEOTIDE SEQUENCE [LARGE SCALE GENOMIC DNA]</scope>
    <source>
        <strain evidence="2">ATCC 33386 / NCTC 11300</strain>
    </source>
</reference>
<proteinExistence type="predicted"/>
<evidence type="ECO:0000313" key="1">
    <source>
        <dbReference type="EMBL" id="ACZ07785.1"/>
    </source>
</evidence>